<sequence length="1001" mass="115406">MAMQSDPQEKDFQFHIVEQLKKQGWLVGKSREYNKKFAIYEPDFWAWIETTQADKWNRLQSRGANWHEDVLKRLDAELENKGTLEILRKGFNFAGVGNITVSQAEPEDERNEKVCADFKANRLTVVPELVYSVKTAENAPHFADNQALNRIDLVFFINGLPVATVELKSVFTQSLEDAKQQYRQTRLPVDKARHREPLLTEKRGAIVHFAMTEEEIEMTTKLDGNNTFFLPFNQGNNGHKGNPTFAENQPYPTAYFWQYVCKPKNWLRIFHSFVYWEEKQKVDSLSRYTKVKRLIFPRYHQFDAVTKMLEDCRLQGVGKNYLFEHSAGSGKTSTIAWTAHSLVRLRYPNGEPYFHSAIVVTDRTVLDAQLQDAIKQLDHQQGLIAAINHEDKEQAGKSKSLQLEEALLGASPIIIVTIQTFPFVMEAILTNTSLQQRRFAVIIDEAHNSQTGSTASKLQATLSMQSYEEMENLTVEQLLEKIQQSRVQSKNISHFAFTATPKHSTYSLFGRPDSEGKPQPFHKYTMRQAIEEGFILDVLKGYLHYETAYKLSGDQVDNSHRVNAKQARRTLARWANLHATNVTQKVRFIVEHFHHNVAHLLNGEAKAMIVTSSRPAAVRYKLALDKLLEGNNEYKNYRTLVAFSGKLTGSEVRHNDDHNMPELFDFSDETEFSESSMNLNLPHNDLRKVFDRNEYRVMVVANKFQTGFDQPKLCAMYVDKKIANEVEIVQTYSRLNRTFAGKDQIFIVDFVNKPEVVKAAFLKYDQGAVIENIQDPNIVYNLRDELDKVEIYDAQDLAKYKKAKFDTQLLLQKNRYNIQQHEALYQVMQAPKNRFNQRLEQLKKDVKYWENEYERAVSFNDENGKNLAELNRVEADIQLKTLIQFKSNLAKFSRIYSYIAQLIDFNDGELENFASFSKLLAKLLDSVPPDEVDISGLVLSGYRINKYPTEPIAKPDDKVEEPKPIRPLPESNIQGEPTHLDYLREIIKQISATFGDIAPED</sequence>
<dbReference type="Pfam" id="PF22679">
    <property type="entry name" value="T1R_D3-like"/>
    <property type="match status" value="1"/>
</dbReference>
<evidence type="ECO:0000259" key="2">
    <source>
        <dbReference type="PROSITE" id="PS51192"/>
    </source>
</evidence>
<dbReference type="SUPFAM" id="SSF52540">
    <property type="entry name" value="P-loop containing nucleoside triphosphate hydrolases"/>
    <property type="match status" value="1"/>
</dbReference>
<dbReference type="EC" id="3.1.21.3" evidence="3"/>
<feature type="region of interest" description="Disordered" evidence="1">
    <location>
        <begin position="950"/>
        <end position="975"/>
    </location>
</feature>
<evidence type="ECO:0000256" key="1">
    <source>
        <dbReference type="SAM" id="MobiDB-lite"/>
    </source>
</evidence>
<dbReference type="InterPro" id="IPR027417">
    <property type="entry name" value="P-loop_NTPase"/>
</dbReference>
<proteinExistence type="predicted"/>
<dbReference type="GO" id="GO:0003677">
    <property type="term" value="F:DNA binding"/>
    <property type="evidence" value="ECO:0007669"/>
    <property type="project" value="UniProtKB-KW"/>
</dbReference>
<dbReference type="Pfam" id="PF04313">
    <property type="entry name" value="HSDR_N"/>
    <property type="match status" value="1"/>
</dbReference>
<dbReference type="GO" id="GO:0005524">
    <property type="term" value="F:ATP binding"/>
    <property type="evidence" value="ECO:0007669"/>
    <property type="project" value="UniProtKB-KW"/>
</dbReference>
<accession>A0AB38HBF0</accession>
<dbReference type="SMART" id="SM00487">
    <property type="entry name" value="DEXDc"/>
    <property type="match status" value="1"/>
</dbReference>
<dbReference type="InterPro" id="IPR014001">
    <property type="entry name" value="Helicase_ATP-bd"/>
</dbReference>
<name>A0AB38HBF0_9PAST</name>
<dbReference type="InterPro" id="IPR040980">
    <property type="entry name" value="SWI2_SNF2"/>
</dbReference>
<dbReference type="EMBL" id="UGHJ01000001">
    <property type="protein sequence ID" value="STO67565.1"/>
    <property type="molecule type" value="Genomic_DNA"/>
</dbReference>
<keyword evidence="3" id="KW-0378">Hydrolase</keyword>
<protein>
    <submittedName>
        <fullName evidence="3">Type I site-specific restriction-modification system, R subunit</fullName>
        <ecNumber evidence="3">3.1.21.3</ecNumber>
    </submittedName>
</protein>
<dbReference type="Gene3D" id="3.40.50.300">
    <property type="entry name" value="P-loop containing nucleotide triphosphate hydrolases"/>
    <property type="match status" value="2"/>
</dbReference>
<dbReference type="RefSeq" id="WP_218623435.1">
    <property type="nucleotide sequence ID" value="NZ_UGHE01000002.1"/>
</dbReference>
<feature type="domain" description="Helicase ATP-binding" evidence="2">
    <location>
        <begin position="312"/>
        <end position="519"/>
    </location>
</feature>
<dbReference type="PANTHER" id="PTHR42927">
    <property type="entry name" value="HELICASE SUPERFAMILY 1 AND 2 DOMAIN-CONTAINING PROTEIN"/>
    <property type="match status" value="1"/>
</dbReference>
<dbReference type="REBASE" id="431840">
    <property type="entry name" value="Hha8540VP"/>
</dbReference>
<dbReference type="Gene3D" id="3.90.1570.50">
    <property type="match status" value="1"/>
</dbReference>
<reference evidence="3 4" key="1">
    <citation type="submission" date="2018-06" db="EMBL/GenBank/DDBJ databases">
        <authorList>
            <consortium name="Pathogen Informatics"/>
            <person name="Doyle S."/>
        </authorList>
    </citation>
    <scope>NUCLEOTIDE SEQUENCE [LARGE SCALE GENOMIC DNA]</scope>
    <source>
        <strain evidence="3 4">NCTC8540</strain>
    </source>
</reference>
<dbReference type="GO" id="GO:0009035">
    <property type="term" value="F:type I site-specific deoxyribonuclease activity"/>
    <property type="evidence" value="ECO:0007669"/>
    <property type="project" value="UniProtKB-EC"/>
</dbReference>
<dbReference type="PANTHER" id="PTHR42927:SF1">
    <property type="entry name" value="HELICASE SUPERFAMILY 1 AND 2 DOMAIN-CONTAINING PROTEIN"/>
    <property type="match status" value="1"/>
</dbReference>
<dbReference type="InterPro" id="IPR055180">
    <property type="entry name" value="HsdR_RecA-like_helicase_dom_2"/>
</dbReference>
<dbReference type="Pfam" id="PF18766">
    <property type="entry name" value="SWI2_SNF2"/>
    <property type="match status" value="1"/>
</dbReference>
<feature type="compositionally biased region" description="Basic and acidic residues" evidence="1">
    <location>
        <begin position="953"/>
        <end position="964"/>
    </location>
</feature>
<dbReference type="PROSITE" id="PS51192">
    <property type="entry name" value="HELICASE_ATP_BIND_1"/>
    <property type="match status" value="1"/>
</dbReference>
<dbReference type="GO" id="GO:0009307">
    <property type="term" value="P:DNA restriction-modification system"/>
    <property type="evidence" value="ECO:0007669"/>
    <property type="project" value="UniProtKB-KW"/>
</dbReference>
<gene>
    <name evidence="3" type="primary">hsdR1</name>
    <name evidence="3" type="ORF">NCTC8540_00027</name>
</gene>
<evidence type="ECO:0000313" key="4">
    <source>
        <dbReference type="Proteomes" id="UP000254496"/>
    </source>
</evidence>
<comment type="caution">
    <text evidence="3">The sequence shown here is derived from an EMBL/GenBank/DDBJ whole genome shotgun (WGS) entry which is preliminary data.</text>
</comment>
<dbReference type="AlphaFoldDB" id="A0AB38HBF0"/>
<dbReference type="Proteomes" id="UP000254496">
    <property type="component" value="Unassembled WGS sequence"/>
</dbReference>
<organism evidence="3 4">
    <name type="scientific">Canicola haemoglobinophilus</name>
    <dbReference type="NCBI Taxonomy" id="733"/>
    <lineage>
        <taxon>Bacteria</taxon>
        <taxon>Pseudomonadati</taxon>
        <taxon>Pseudomonadota</taxon>
        <taxon>Gammaproteobacteria</taxon>
        <taxon>Pasteurellales</taxon>
        <taxon>Pasteurellaceae</taxon>
        <taxon>Canicola</taxon>
    </lineage>
</organism>
<dbReference type="InterPro" id="IPR007409">
    <property type="entry name" value="Restrct_endonuc_type1_HsdR_N"/>
</dbReference>
<evidence type="ECO:0000313" key="3">
    <source>
        <dbReference type="EMBL" id="STO67565.1"/>
    </source>
</evidence>